<name>F9YTT1_CAPCC</name>
<reference evidence="1 2" key="1">
    <citation type="journal article" date="2011" name="J. Bacteriol.">
        <title>Complete genome sequence of the dog commensal and human pathogen Capnocytophaga canimorsus strain 5.</title>
        <authorList>
            <person name="Manfredi P."/>
            <person name="Pagni M."/>
            <person name="Cornelis G.R."/>
        </authorList>
    </citation>
    <scope>NUCLEOTIDE SEQUENCE [LARGE SCALE GENOMIC DNA]</scope>
    <source>
        <strain evidence="2">5</strain>
    </source>
</reference>
<gene>
    <name evidence="1" type="ordered locus">Ccan_20100</name>
</gene>
<proteinExistence type="predicted"/>
<dbReference type="Proteomes" id="UP000008895">
    <property type="component" value="Chromosome"/>
</dbReference>
<sequence>MKKIKQLIGVLVALLTLGGCQQDKESVFEKPANQRVSEAIQEYRQILKSAEHGWGFEYYTKGNERSNGGYNFQVSFTDTDVTASLLGFTGQKTSNYDIIPNGGPTLTFDQYNDVLHYFTVPDQDRYQADLAEYEFLILSYESNVVTLKGKKYGSLARLVKLQNANYLQEVDVVRKYVKNGFKSLTIEGKTTEFSTPTRYNVAFKDVQTGKELKEAFVLTPEGIRFYEAVKINGVTFQEMVLNTSEGTLVSKDGKVVFVLEPPIPLNFDEVVWKSNKNNNSDSFKQLWETARSAHALHPRYGHLNLFPNVDFGKMEIDGADRMAIILYIRGIPVAKQVYFKATNTPNEVNIELGSGGYNFIFPYFLTFVQGIVDKAPYTIEHISNAEIKLISKSDADFWIILNK</sequence>
<dbReference type="InterPro" id="IPR025396">
    <property type="entry name" value="DUF4302"/>
</dbReference>
<dbReference type="PROSITE" id="PS51257">
    <property type="entry name" value="PROKAR_LIPOPROTEIN"/>
    <property type="match status" value="1"/>
</dbReference>
<dbReference type="OrthoDB" id="1150854at2"/>
<keyword evidence="2" id="KW-1185">Reference proteome</keyword>
<evidence type="ECO:0000313" key="1">
    <source>
        <dbReference type="EMBL" id="AEK24126.1"/>
    </source>
</evidence>
<evidence type="ECO:0008006" key="3">
    <source>
        <dbReference type="Google" id="ProtNLM"/>
    </source>
</evidence>
<dbReference type="KEGG" id="ccm:Ccan_20100"/>
<dbReference type="STRING" id="860228.Ccan_20100"/>
<organism evidence="1 2">
    <name type="scientific">Capnocytophaga canimorsus (strain 5)</name>
    <dbReference type="NCBI Taxonomy" id="860228"/>
    <lineage>
        <taxon>Bacteria</taxon>
        <taxon>Pseudomonadati</taxon>
        <taxon>Bacteroidota</taxon>
        <taxon>Flavobacteriia</taxon>
        <taxon>Flavobacteriales</taxon>
        <taxon>Flavobacteriaceae</taxon>
        <taxon>Capnocytophaga</taxon>
    </lineage>
</organism>
<evidence type="ECO:0000313" key="2">
    <source>
        <dbReference type="Proteomes" id="UP000008895"/>
    </source>
</evidence>
<dbReference type="EMBL" id="CP002113">
    <property type="protein sequence ID" value="AEK24126.1"/>
    <property type="molecule type" value="Genomic_DNA"/>
</dbReference>
<dbReference type="RefSeq" id="WP_013998110.1">
    <property type="nucleotide sequence ID" value="NC_015846.1"/>
</dbReference>
<dbReference type="HOGENOM" id="CLU_050523_2_0_10"/>
<accession>F9YTT1</accession>
<dbReference type="AlphaFoldDB" id="F9YTT1"/>
<protein>
    <recommendedName>
        <fullName evidence="3">DUF4302 domain-containing protein</fullName>
    </recommendedName>
</protein>
<dbReference type="Pfam" id="PF14135">
    <property type="entry name" value="DUF4302"/>
    <property type="match status" value="1"/>
</dbReference>
<dbReference type="eggNOG" id="ENOG502Z7SV">
    <property type="taxonomic scope" value="Bacteria"/>
</dbReference>